<feature type="region of interest" description="Disordered" evidence="1">
    <location>
        <begin position="96"/>
        <end position="116"/>
    </location>
</feature>
<dbReference type="EMBL" id="CP108164">
    <property type="protein sequence ID" value="WTQ82582.1"/>
    <property type="molecule type" value="Genomic_DNA"/>
</dbReference>
<reference evidence="2 3" key="1">
    <citation type="submission" date="2022-10" db="EMBL/GenBank/DDBJ databases">
        <title>The complete genomes of actinobacterial strains from the NBC collection.</title>
        <authorList>
            <person name="Joergensen T.S."/>
            <person name="Alvarez Arevalo M."/>
            <person name="Sterndorff E.B."/>
            <person name="Faurdal D."/>
            <person name="Vuksanovic O."/>
            <person name="Mourched A.-S."/>
            <person name="Charusanti P."/>
            <person name="Shaw S."/>
            <person name="Blin K."/>
            <person name="Weber T."/>
        </authorList>
    </citation>
    <scope>NUCLEOTIDE SEQUENCE [LARGE SCALE GENOMIC DNA]</scope>
    <source>
        <strain evidence="2 3">NBC_00156</strain>
    </source>
</reference>
<dbReference type="Proteomes" id="UP001622557">
    <property type="component" value="Chromosome"/>
</dbReference>
<protein>
    <submittedName>
        <fullName evidence="2">Uncharacterized protein</fullName>
    </submittedName>
</protein>
<organism evidence="2 3">
    <name type="scientific">Streptomyces achromogenes</name>
    <dbReference type="NCBI Taxonomy" id="67255"/>
    <lineage>
        <taxon>Bacteria</taxon>
        <taxon>Bacillati</taxon>
        <taxon>Actinomycetota</taxon>
        <taxon>Actinomycetes</taxon>
        <taxon>Kitasatosporales</taxon>
        <taxon>Streptomycetaceae</taxon>
        <taxon>Streptomyces</taxon>
    </lineage>
</organism>
<accession>A0ABZ1KU07</accession>
<gene>
    <name evidence="2" type="ORF">OG350_20760</name>
</gene>
<evidence type="ECO:0000313" key="2">
    <source>
        <dbReference type="EMBL" id="WTQ82582.1"/>
    </source>
</evidence>
<name>A0ABZ1KU07_STRAH</name>
<keyword evidence="3" id="KW-1185">Reference proteome</keyword>
<proteinExistence type="predicted"/>
<sequence>MEDVERGTTCRATRLLPWTSPEGKPCYLIPDDDGSGYLSRLADKVESVQLAMGERLLQHAEALISDPATGSTELRFLSAQLSESLRAVLRVAESRGARLPVPESDGDDREPGESLL</sequence>
<evidence type="ECO:0000256" key="1">
    <source>
        <dbReference type="SAM" id="MobiDB-lite"/>
    </source>
</evidence>
<evidence type="ECO:0000313" key="3">
    <source>
        <dbReference type="Proteomes" id="UP001622557"/>
    </source>
</evidence>